<evidence type="ECO:0000256" key="7">
    <source>
        <dbReference type="ARBA" id="ARBA00023303"/>
    </source>
</evidence>
<comment type="subcellular location">
    <subcellularLocation>
        <location evidence="1">Membrane</location>
        <topology evidence="1">Multi-pass membrane protein</topology>
    </subcellularLocation>
</comment>
<dbReference type="SUPFAM" id="SSF47473">
    <property type="entry name" value="EF-hand"/>
    <property type="match status" value="1"/>
</dbReference>
<dbReference type="Pfam" id="PF07885">
    <property type="entry name" value="Ion_trans_2"/>
    <property type="match status" value="2"/>
</dbReference>
<comment type="caution">
    <text evidence="11">The sequence shown here is derived from an EMBL/GenBank/DDBJ whole genome shotgun (WGS) entry which is preliminary data.</text>
</comment>
<evidence type="ECO:0000259" key="10">
    <source>
        <dbReference type="PROSITE" id="PS50222"/>
    </source>
</evidence>
<reference evidence="11" key="1">
    <citation type="submission" date="2023-10" db="EMBL/GenBank/DDBJ databases">
        <authorList>
            <person name="Chen Y."/>
            <person name="Shah S."/>
            <person name="Dougan E. K."/>
            <person name="Thang M."/>
            <person name="Chan C."/>
        </authorList>
    </citation>
    <scope>NUCLEOTIDE SEQUENCE [LARGE SCALE GENOMIC DNA]</scope>
</reference>
<dbReference type="InterPro" id="IPR013099">
    <property type="entry name" value="K_chnl_dom"/>
</dbReference>
<feature type="domain" description="EF-hand" evidence="10">
    <location>
        <begin position="246"/>
        <end position="281"/>
    </location>
</feature>
<evidence type="ECO:0000313" key="11">
    <source>
        <dbReference type="EMBL" id="CAK0810410.1"/>
    </source>
</evidence>
<evidence type="ECO:0000256" key="1">
    <source>
        <dbReference type="ARBA" id="ARBA00004141"/>
    </source>
</evidence>
<dbReference type="Gene3D" id="1.10.238.10">
    <property type="entry name" value="EF-hand"/>
    <property type="match status" value="1"/>
</dbReference>
<proteinExistence type="predicted"/>
<name>A0ABN9QYH0_9DINO</name>
<feature type="transmembrane region" description="Helical" evidence="9">
    <location>
        <begin position="210"/>
        <end position="236"/>
    </location>
</feature>
<evidence type="ECO:0000256" key="5">
    <source>
        <dbReference type="ARBA" id="ARBA00023065"/>
    </source>
</evidence>
<keyword evidence="2" id="KW-0813">Transport</keyword>
<evidence type="ECO:0000256" key="6">
    <source>
        <dbReference type="ARBA" id="ARBA00023136"/>
    </source>
</evidence>
<evidence type="ECO:0000256" key="8">
    <source>
        <dbReference type="SAM" id="MobiDB-lite"/>
    </source>
</evidence>
<keyword evidence="4 9" id="KW-1133">Transmembrane helix</keyword>
<keyword evidence="3 9" id="KW-0812">Transmembrane</keyword>
<evidence type="ECO:0000256" key="3">
    <source>
        <dbReference type="ARBA" id="ARBA00022692"/>
    </source>
</evidence>
<feature type="transmembrane region" description="Helical" evidence="9">
    <location>
        <begin position="12"/>
        <end position="37"/>
    </location>
</feature>
<protein>
    <recommendedName>
        <fullName evidence="10">EF-hand domain-containing protein</fullName>
    </recommendedName>
</protein>
<dbReference type="PANTHER" id="PTHR11003:SF291">
    <property type="entry name" value="IP11374P"/>
    <property type="match status" value="1"/>
</dbReference>
<dbReference type="PANTHER" id="PTHR11003">
    <property type="entry name" value="POTASSIUM CHANNEL, SUBFAMILY K"/>
    <property type="match status" value="1"/>
</dbReference>
<feature type="region of interest" description="Disordered" evidence="8">
    <location>
        <begin position="321"/>
        <end position="342"/>
    </location>
</feature>
<keyword evidence="12" id="KW-1185">Reference proteome</keyword>
<dbReference type="EMBL" id="CAUYUJ010004650">
    <property type="protein sequence ID" value="CAK0810410.1"/>
    <property type="molecule type" value="Genomic_DNA"/>
</dbReference>
<evidence type="ECO:0000256" key="4">
    <source>
        <dbReference type="ARBA" id="ARBA00022989"/>
    </source>
</evidence>
<evidence type="ECO:0000256" key="9">
    <source>
        <dbReference type="SAM" id="Phobius"/>
    </source>
</evidence>
<organism evidence="11 12">
    <name type="scientific">Prorocentrum cordatum</name>
    <dbReference type="NCBI Taxonomy" id="2364126"/>
    <lineage>
        <taxon>Eukaryota</taxon>
        <taxon>Sar</taxon>
        <taxon>Alveolata</taxon>
        <taxon>Dinophyceae</taxon>
        <taxon>Prorocentrales</taxon>
        <taxon>Prorocentraceae</taxon>
        <taxon>Prorocentrum</taxon>
    </lineage>
</organism>
<gene>
    <name evidence="11" type="ORF">PCOR1329_LOCUS15383</name>
</gene>
<dbReference type="Proteomes" id="UP001189429">
    <property type="component" value="Unassembled WGS sequence"/>
</dbReference>
<dbReference type="Gene3D" id="1.10.287.70">
    <property type="match status" value="2"/>
</dbReference>
<evidence type="ECO:0000256" key="2">
    <source>
        <dbReference type="ARBA" id="ARBA00022448"/>
    </source>
</evidence>
<evidence type="ECO:0000313" key="12">
    <source>
        <dbReference type="Proteomes" id="UP001189429"/>
    </source>
</evidence>
<accession>A0ABN9QYH0</accession>
<dbReference type="SUPFAM" id="SSF81324">
    <property type="entry name" value="Voltage-gated potassium channels"/>
    <property type="match status" value="2"/>
</dbReference>
<dbReference type="PROSITE" id="PS50222">
    <property type="entry name" value="EF_HAND_2"/>
    <property type="match status" value="1"/>
</dbReference>
<dbReference type="InterPro" id="IPR011992">
    <property type="entry name" value="EF-hand-dom_pair"/>
</dbReference>
<dbReference type="InterPro" id="IPR003280">
    <property type="entry name" value="2pore_dom_K_chnl"/>
</dbReference>
<keyword evidence="7" id="KW-0407">Ion channel</keyword>
<feature type="transmembrane region" description="Helical" evidence="9">
    <location>
        <begin position="71"/>
        <end position="90"/>
    </location>
</feature>
<keyword evidence="5" id="KW-0406">Ion transport</keyword>
<keyword evidence="6 9" id="KW-0472">Membrane</keyword>
<dbReference type="InterPro" id="IPR002048">
    <property type="entry name" value="EF_hand_dom"/>
</dbReference>
<sequence length="342" mass="37598">MERLARLEASWAVSYEAIAASVALLWLVLGVLFLVLLQGFSVLEALYLTAQLVTTIGYGDVPVTPSMEGFLSVYMLGCIILVAFVLSRAVDACTKVSTSLLRSKMRAAEQRMGLASNDEDAMARFGHLNDLASGTLIFAFFLVAGCIFYASVERCTCGTRWDRIPGCQDGEQCKGTGGRILTIWSALYMSIVTLTTCGFGDRTPHTTAGIIFSLFWTIAGVGACANFVRACTMFFLRASHRRSYQLKERINTQLFKEMDVTKDGMLSRGEFLRYLLLKYELVDRQVLDEIGRQYDLLDPDGTDSVSFGAIQAMYAEQGVPQTPAADAGEGPRPQFFYDATAP</sequence>
<feature type="transmembrane region" description="Helical" evidence="9">
    <location>
        <begin position="131"/>
        <end position="152"/>
    </location>
</feature>